<gene>
    <name evidence="1" type="ORF">BN1211_5313</name>
</gene>
<sequence length="107" mass="11914">MLPENLPTEIRKFPRNTWRLVKLRERYFRLIDEANDSGAKDFERESSIADNSVASSFGDSLLKSSRISDRTGALIMGPSCTGESLLSELTISEGSSLIIDFDNKALD</sequence>
<reference evidence="2" key="1">
    <citation type="journal article" date="2015" name="J. Biotechnol.">
        <title>The structure of the Cyberlindnera jadinii genome and its relation to Candida utilis analyzed by the occurrence of single nucleotide polymorphisms.</title>
        <authorList>
            <person name="Rupp O."/>
            <person name="Brinkrolf K."/>
            <person name="Buerth C."/>
            <person name="Kunigo M."/>
            <person name="Schneider J."/>
            <person name="Jaenicke S."/>
            <person name="Goesmann A."/>
            <person name="Puehler A."/>
            <person name="Jaeger K.-E."/>
            <person name="Ernst J.F."/>
        </authorList>
    </citation>
    <scope>NUCLEOTIDE SEQUENCE [LARGE SCALE GENOMIC DNA]</scope>
    <source>
        <strain evidence="2">ATCC 18201 / CBS 1600 / BCRC 20928 / JCM 3617 / NBRC 0987 / NRRL Y-1542</strain>
    </source>
</reference>
<accession>A0A0H5C8A4</accession>
<dbReference type="Proteomes" id="UP000038830">
    <property type="component" value="Unassembled WGS sequence"/>
</dbReference>
<name>A0A0H5C8A4_CYBJN</name>
<dbReference type="AlphaFoldDB" id="A0A0H5C8A4"/>
<organism evidence="1 2">
    <name type="scientific">Cyberlindnera jadinii (strain ATCC 18201 / CBS 1600 / BCRC 20928 / JCM 3617 / NBRC 0987 / NRRL Y-1542)</name>
    <name type="common">Torula yeast</name>
    <name type="synonym">Candida utilis</name>
    <dbReference type="NCBI Taxonomy" id="983966"/>
    <lineage>
        <taxon>Eukaryota</taxon>
        <taxon>Fungi</taxon>
        <taxon>Dikarya</taxon>
        <taxon>Ascomycota</taxon>
        <taxon>Saccharomycotina</taxon>
        <taxon>Saccharomycetes</taxon>
        <taxon>Phaffomycetales</taxon>
        <taxon>Phaffomycetaceae</taxon>
        <taxon>Cyberlindnera</taxon>
    </lineage>
</organism>
<proteinExistence type="predicted"/>
<protein>
    <submittedName>
        <fullName evidence="1">Uncharacterized protein</fullName>
    </submittedName>
</protein>
<dbReference type="EMBL" id="CDQK01000006">
    <property type="protein sequence ID" value="CEP24486.1"/>
    <property type="molecule type" value="Genomic_DNA"/>
</dbReference>
<evidence type="ECO:0000313" key="1">
    <source>
        <dbReference type="EMBL" id="CEP24486.1"/>
    </source>
</evidence>
<evidence type="ECO:0000313" key="2">
    <source>
        <dbReference type="Proteomes" id="UP000038830"/>
    </source>
</evidence>